<dbReference type="Proteomes" id="UP000578686">
    <property type="component" value="Unassembled WGS sequence"/>
</dbReference>
<dbReference type="AlphaFoldDB" id="A0A7X6HZF4"/>
<dbReference type="EMBL" id="JAAVJD010000069">
    <property type="protein sequence ID" value="NJQ06179.1"/>
    <property type="molecule type" value="Genomic_DNA"/>
</dbReference>
<evidence type="ECO:0000313" key="2">
    <source>
        <dbReference type="Proteomes" id="UP000578686"/>
    </source>
</evidence>
<name>A0A7X6HZF4_9ACTN</name>
<sequence length="553" mass="60331">MTSTSGPRTPREISEDLTRTVLDYDPTAAEVLGLRPGSSDVPDYSPERHDQLVDDLTGLRVELDAATADGAPPLPAEEQRAARLLRERIDTFRTAPMHSELNNLFSPVQKLRTMLILAPRATPDDWAVLGKRLGRIEESLTGYRASLAAAAGQGTGAAPRQVETVIAQIRDSDAWFRGLADVAPPALHAEVGAAAGRAADAMRALGGYLTDTYLPAVQDRPDGVGADAYLVGARYFNGSDLDLAEAYAYGWEEFHRLYAELSALAPQIRPGSTPREAMDHLKQHGEAVEGEENIRVWLQEFMDRAISELDGTHFDLADRVKQVESMIAPPGGAAAAHYTPPSHDFSRPGRTWLPTMGETRFPTWDLVTTWYHEGVPGHHLQLAQWRHVADTLSTFQVTVGQVSACVEGWALYAERLADELGLLTDPAHRLGYLSEQTLRAARVIIDIGMHLRLRIPAGAGFHDGEIWTPALATEFMLAHTGMEPAYAESEITRYLGVPGQAISYKLGERAWLAGRDAARAARGDAFDLKTWHMKALSLGSLGLDDLADELAAL</sequence>
<protein>
    <submittedName>
        <fullName evidence="1">DUF885 domain-containing protein</fullName>
    </submittedName>
</protein>
<dbReference type="Pfam" id="PF05960">
    <property type="entry name" value="DUF885"/>
    <property type="match status" value="1"/>
</dbReference>
<comment type="caution">
    <text evidence="1">The sequence shown here is derived from an EMBL/GenBank/DDBJ whole genome shotgun (WGS) entry which is preliminary data.</text>
</comment>
<organism evidence="1 2">
    <name type="scientific">Streptomyces lonarensis</name>
    <dbReference type="NCBI Taxonomy" id="700599"/>
    <lineage>
        <taxon>Bacteria</taxon>
        <taxon>Bacillati</taxon>
        <taxon>Actinomycetota</taxon>
        <taxon>Actinomycetes</taxon>
        <taxon>Kitasatosporales</taxon>
        <taxon>Streptomycetaceae</taxon>
        <taxon>Streptomyces</taxon>
    </lineage>
</organism>
<reference evidence="1 2" key="1">
    <citation type="submission" date="2020-03" db="EMBL/GenBank/DDBJ databases">
        <title>Draft genome of Streptomyces sp. ventii, isolated from the Axial Seamount in the Pacific Ocean, and resequencing of the two type strains Streptomyces lonarensis strain NCL 716 and Streptomyces bohaiensis strain 11A07.</title>
        <authorList>
            <person name="Loughran R.M."/>
            <person name="Pfannmuller K.M."/>
            <person name="Wasson B.J."/>
            <person name="Deadmond M.C."/>
            <person name="Paddock B.E."/>
            <person name="Koyack M.J."/>
            <person name="Gallegos D.A."/>
            <person name="Mitchell E.A."/>
            <person name="Ushijima B."/>
            <person name="Saw J.H."/>
            <person name="Mcphail K.L."/>
            <person name="Videau P."/>
        </authorList>
    </citation>
    <scope>NUCLEOTIDE SEQUENCE [LARGE SCALE GENOMIC DNA]</scope>
    <source>
        <strain evidence="1 2">NCL716</strain>
    </source>
</reference>
<accession>A0A7X6HZF4</accession>
<dbReference type="RefSeq" id="WP_167970000.1">
    <property type="nucleotide sequence ID" value="NZ_JAAVJD010000069.1"/>
</dbReference>
<dbReference type="PANTHER" id="PTHR33361:SF2">
    <property type="entry name" value="DUF885 DOMAIN-CONTAINING PROTEIN"/>
    <property type="match status" value="1"/>
</dbReference>
<evidence type="ECO:0000313" key="1">
    <source>
        <dbReference type="EMBL" id="NJQ06179.1"/>
    </source>
</evidence>
<gene>
    <name evidence="1" type="ORF">HCN56_11450</name>
</gene>
<dbReference type="PANTHER" id="PTHR33361">
    <property type="entry name" value="GLR0591 PROTEIN"/>
    <property type="match status" value="1"/>
</dbReference>
<proteinExistence type="predicted"/>
<keyword evidence="2" id="KW-1185">Reference proteome</keyword>
<dbReference type="InterPro" id="IPR010281">
    <property type="entry name" value="DUF885"/>
</dbReference>